<keyword evidence="3" id="KW-1185">Reference proteome</keyword>
<comment type="caution">
    <text evidence="2">The sequence shown here is derived from an EMBL/GenBank/DDBJ whole genome shotgun (WGS) entry which is preliminary data.</text>
</comment>
<keyword evidence="1" id="KW-0812">Transmembrane</keyword>
<evidence type="ECO:0000313" key="2">
    <source>
        <dbReference type="EMBL" id="SCU67459.1"/>
    </source>
</evidence>
<name>A0A1G4I6A1_TRYEQ</name>
<accession>A0A1G4I6A1</accession>
<feature type="transmembrane region" description="Helical" evidence="1">
    <location>
        <begin position="59"/>
        <end position="79"/>
    </location>
</feature>
<feature type="transmembrane region" description="Helical" evidence="1">
    <location>
        <begin position="146"/>
        <end position="168"/>
    </location>
</feature>
<keyword evidence="1" id="KW-0472">Membrane</keyword>
<dbReference type="GeneID" id="92380528"/>
<dbReference type="AlphaFoldDB" id="A0A1G4I6A1"/>
<keyword evidence="1" id="KW-1133">Transmembrane helix</keyword>
<dbReference type="RefSeq" id="XP_067078772.1">
    <property type="nucleotide sequence ID" value="XM_067222671.1"/>
</dbReference>
<evidence type="ECO:0000313" key="3">
    <source>
        <dbReference type="Proteomes" id="UP000195570"/>
    </source>
</evidence>
<organism evidence="2 3">
    <name type="scientific">Trypanosoma equiperdum</name>
    <dbReference type="NCBI Taxonomy" id="5694"/>
    <lineage>
        <taxon>Eukaryota</taxon>
        <taxon>Discoba</taxon>
        <taxon>Euglenozoa</taxon>
        <taxon>Kinetoplastea</taxon>
        <taxon>Metakinetoplastina</taxon>
        <taxon>Trypanosomatida</taxon>
        <taxon>Trypanosomatidae</taxon>
        <taxon>Trypanosoma</taxon>
    </lineage>
</organism>
<gene>
    <name evidence="2" type="ORF">TEOVI_000659400</name>
</gene>
<protein>
    <submittedName>
        <fullName evidence="2">Uncharacterized protein</fullName>
    </submittedName>
</protein>
<dbReference type="VEuPathDB" id="TriTrypDB:TEOVI_000659400"/>
<feature type="transmembrane region" description="Helical" evidence="1">
    <location>
        <begin position="86"/>
        <end position="106"/>
    </location>
</feature>
<dbReference type="Proteomes" id="UP000195570">
    <property type="component" value="Unassembled WGS sequence"/>
</dbReference>
<sequence>MAVDIFVAVTLDVVFGLQLLRKAASLVFPSVPPVDVHVCVVFSAGVQAPPVTGVVASGAQMQASIAAAVLALGLAVCALQTSSRVILLISAPNACSSVTLVILASGAPSASVVIAALALSFVSSASAFCAFGYWSSASLASSVSAVISSWAIAFCRGIFMPEISFVIAEVSLPSFLKV</sequence>
<dbReference type="EMBL" id="CZPT02000747">
    <property type="protein sequence ID" value="SCU67459.1"/>
    <property type="molecule type" value="Genomic_DNA"/>
</dbReference>
<feature type="transmembrane region" description="Helical" evidence="1">
    <location>
        <begin position="112"/>
        <end position="134"/>
    </location>
</feature>
<evidence type="ECO:0000256" key="1">
    <source>
        <dbReference type="SAM" id="Phobius"/>
    </source>
</evidence>
<reference evidence="2" key="1">
    <citation type="submission" date="2016-09" db="EMBL/GenBank/DDBJ databases">
        <authorList>
            <person name="Hebert L."/>
            <person name="Moumen B."/>
        </authorList>
    </citation>
    <scope>NUCLEOTIDE SEQUENCE [LARGE SCALE GENOMIC DNA]</scope>
    <source>
        <strain evidence="2">OVI</strain>
    </source>
</reference>
<proteinExistence type="predicted"/>